<keyword evidence="6" id="KW-1185">Reference proteome</keyword>
<dbReference type="InterPro" id="IPR018391">
    <property type="entry name" value="PQQ_b-propeller_rpt"/>
</dbReference>
<comment type="cofactor">
    <cofactor evidence="1">
        <name>pyrroloquinoline quinone</name>
        <dbReference type="ChEBI" id="CHEBI:58442"/>
    </cofactor>
</comment>
<dbReference type="InterPro" id="IPR011047">
    <property type="entry name" value="Quinoprotein_ADH-like_sf"/>
</dbReference>
<dbReference type="OrthoDB" id="9794322at2"/>
<dbReference type="PANTHER" id="PTHR32303">
    <property type="entry name" value="QUINOPROTEIN ALCOHOL DEHYDROGENASE (CYTOCHROME C)"/>
    <property type="match status" value="1"/>
</dbReference>
<dbReference type="SMART" id="SM00564">
    <property type="entry name" value="PQQ"/>
    <property type="match status" value="6"/>
</dbReference>
<dbReference type="AlphaFoldDB" id="A0A4R5LR58"/>
<protein>
    <submittedName>
        <fullName evidence="5">Pyrroloquinoline quinone-dependent dehydrogenase</fullName>
    </submittedName>
</protein>
<dbReference type="InterPro" id="IPR002372">
    <property type="entry name" value="PQQ_rpt_dom"/>
</dbReference>
<organism evidence="5 6">
    <name type="scientific">Seongchinamella unica</name>
    <dbReference type="NCBI Taxonomy" id="2547392"/>
    <lineage>
        <taxon>Bacteria</taxon>
        <taxon>Pseudomonadati</taxon>
        <taxon>Pseudomonadota</taxon>
        <taxon>Gammaproteobacteria</taxon>
        <taxon>Cellvibrionales</taxon>
        <taxon>Halieaceae</taxon>
        <taxon>Seongchinamella</taxon>
    </lineage>
</organism>
<dbReference type="PANTHER" id="PTHR32303:SF4">
    <property type="entry name" value="QUINOPROTEIN GLUCOSE DEHYDROGENASE"/>
    <property type="match status" value="1"/>
</dbReference>
<name>A0A4R5LR58_9GAMM</name>
<evidence type="ECO:0000256" key="3">
    <source>
        <dbReference type="ARBA" id="ARBA00023002"/>
    </source>
</evidence>
<evidence type="ECO:0000256" key="1">
    <source>
        <dbReference type="ARBA" id="ARBA00001931"/>
    </source>
</evidence>
<dbReference type="RefSeq" id="WP_133211186.1">
    <property type="nucleotide sequence ID" value="NZ_SMSE01000002.1"/>
</dbReference>
<dbReference type="GO" id="GO:0016020">
    <property type="term" value="C:membrane"/>
    <property type="evidence" value="ECO:0007669"/>
    <property type="project" value="InterPro"/>
</dbReference>
<keyword evidence="3" id="KW-0560">Oxidoreductase</keyword>
<proteinExistence type="inferred from homology"/>
<comment type="similarity">
    <text evidence="2">Belongs to the bacterial PQQ dehydrogenase family.</text>
</comment>
<dbReference type="GO" id="GO:0008876">
    <property type="term" value="F:quinoprotein glucose dehydrogenase activity"/>
    <property type="evidence" value="ECO:0007669"/>
    <property type="project" value="TreeGrafter"/>
</dbReference>
<dbReference type="Proteomes" id="UP000295554">
    <property type="component" value="Unassembled WGS sequence"/>
</dbReference>
<dbReference type="EMBL" id="SMSE01000002">
    <property type="protein sequence ID" value="TDG13322.1"/>
    <property type="molecule type" value="Genomic_DNA"/>
</dbReference>
<evidence type="ECO:0000313" key="5">
    <source>
        <dbReference type="EMBL" id="TDG13322.1"/>
    </source>
</evidence>
<dbReference type="CDD" id="cd10280">
    <property type="entry name" value="PQQ_mGDH"/>
    <property type="match status" value="1"/>
</dbReference>
<dbReference type="InterPro" id="IPR017511">
    <property type="entry name" value="PQQ_mDH"/>
</dbReference>
<gene>
    <name evidence="5" type="ORF">E2F43_07190</name>
</gene>
<dbReference type="SUPFAM" id="SSF50998">
    <property type="entry name" value="Quinoprotein alcohol dehydrogenase-like"/>
    <property type="match status" value="1"/>
</dbReference>
<dbReference type="GO" id="GO:0048038">
    <property type="term" value="F:quinone binding"/>
    <property type="evidence" value="ECO:0007669"/>
    <property type="project" value="InterPro"/>
</dbReference>
<dbReference type="Gene3D" id="2.140.10.10">
    <property type="entry name" value="Quinoprotein alcohol dehydrogenase-like superfamily"/>
    <property type="match status" value="2"/>
</dbReference>
<evidence type="ECO:0000313" key="6">
    <source>
        <dbReference type="Proteomes" id="UP000295554"/>
    </source>
</evidence>
<evidence type="ECO:0000256" key="2">
    <source>
        <dbReference type="ARBA" id="ARBA00008156"/>
    </source>
</evidence>
<dbReference type="Pfam" id="PF01011">
    <property type="entry name" value="PQQ"/>
    <property type="match status" value="1"/>
</dbReference>
<accession>A0A4R5LR58</accession>
<evidence type="ECO:0000259" key="4">
    <source>
        <dbReference type="Pfam" id="PF01011"/>
    </source>
</evidence>
<sequence>MALLFATSLELDAGTSNWYYYGGDPSGTRYSPHAQINTSNVSQLELAWTYHTGEIERRGEQLDANSTHQNTPVMVGDSLMVCTPFNRLIALDPATGRERWVFDPEVDLGHPLPQYNCRGVAGWTASRGGEEDRCKQRVFMGTNDSRLIAVDAKTGNRCHEFGQNGEVAVRQHKALQFAGERKIASAPVVVNDVVVVGSYIMDNVRTDAPAGTVFAFDAYSGKEVWRFDPIPRTPENPAYASWHDDSALNAGAANVWSSMVADPPNDLIFLPVGSAAPDFWGGARPGNNLYSSSLVALHGKSGEVAWHFQLVHHDIWDYDAASPPMLIDIDRGGETIPAVVQNTKQGLSFVFNRLTGEPVFGVEERPVPQHALPGEWLSPTQPFPLAPPPLTPTQVTPDDAWGFTFFDRWLCRRKIAGLRSEGIFTPPSTEGTIQVPGSAGGMNWGGPAYDPQRQLMIVNTNTVVQVITMIPLTDETSHNAPVLHAKSDVSAPEGAPYGVHREWLLSPLGAPCTAPPWGELLAVDMNTGSVVWRVALGSIEKMLPLRFEWNLGTPNMGGPIVTAGGLVFIGAAMDGYLRAFDIESGNELWKEELPGGTQTTPMTYLHNGNQYVVMVSGRHGWFQTPSSDAVVAYRLFSR</sequence>
<feature type="domain" description="Pyrrolo-quinoline quinone repeat" evidence="4">
    <location>
        <begin position="18"/>
        <end position="612"/>
    </location>
</feature>
<reference evidence="5 6" key="1">
    <citation type="submission" date="2019-03" db="EMBL/GenBank/DDBJ databases">
        <title>Seongchinamella monodicae gen. nov., sp. nov., a novel member of the Gammaproteobacteria isolated from a tidal mudflat of beach.</title>
        <authorList>
            <person name="Yang H.G."/>
            <person name="Kang J.W."/>
            <person name="Lee S.D."/>
        </authorList>
    </citation>
    <scope>NUCLEOTIDE SEQUENCE [LARGE SCALE GENOMIC DNA]</scope>
    <source>
        <strain evidence="5 6">GH4-78</strain>
    </source>
</reference>
<comment type="caution">
    <text evidence="5">The sequence shown here is derived from an EMBL/GenBank/DDBJ whole genome shotgun (WGS) entry which is preliminary data.</text>
</comment>